<name>A0ACB8BBQ8_9AGAM</name>
<proteinExistence type="predicted"/>
<accession>A0ACB8BBQ8</accession>
<evidence type="ECO:0000313" key="2">
    <source>
        <dbReference type="Proteomes" id="UP000790709"/>
    </source>
</evidence>
<comment type="caution">
    <text evidence="1">The sequence shown here is derived from an EMBL/GenBank/DDBJ whole genome shotgun (WGS) entry which is preliminary data.</text>
</comment>
<reference evidence="1" key="1">
    <citation type="journal article" date="2021" name="New Phytol.">
        <title>Evolutionary innovations through gain and loss of genes in the ectomycorrhizal Boletales.</title>
        <authorList>
            <person name="Wu G."/>
            <person name="Miyauchi S."/>
            <person name="Morin E."/>
            <person name="Kuo A."/>
            <person name="Drula E."/>
            <person name="Varga T."/>
            <person name="Kohler A."/>
            <person name="Feng B."/>
            <person name="Cao Y."/>
            <person name="Lipzen A."/>
            <person name="Daum C."/>
            <person name="Hundley H."/>
            <person name="Pangilinan J."/>
            <person name="Johnson J."/>
            <person name="Barry K."/>
            <person name="LaButti K."/>
            <person name="Ng V."/>
            <person name="Ahrendt S."/>
            <person name="Min B."/>
            <person name="Choi I.G."/>
            <person name="Park H."/>
            <person name="Plett J.M."/>
            <person name="Magnuson J."/>
            <person name="Spatafora J.W."/>
            <person name="Nagy L.G."/>
            <person name="Henrissat B."/>
            <person name="Grigoriev I.V."/>
            <person name="Yang Z.L."/>
            <person name="Xu J."/>
            <person name="Martin F.M."/>
        </authorList>
    </citation>
    <scope>NUCLEOTIDE SEQUENCE</scope>
    <source>
        <strain evidence="1">KUC20120723A-06</strain>
    </source>
</reference>
<gene>
    <name evidence="1" type="ORF">BV22DRAFT_1131496</name>
</gene>
<dbReference type="EMBL" id="MU266487">
    <property type="protein sequence ID" value="KAH7922388.1"/>
    <property type="molecule type" value="Genomic_DNA"/>
</dbReference>
<dbReference type="Proteomes" id="UP000790709">
    <property type="component" value="Unassembled WGS sequence"/>
</dbReference>
<evidence type="ECO:0000313" key="1">
    <source>
        <dbReference type="EMBL" id="KAH7922388.1"/>
    </source>
</evidence>
<keyword evidence="2" id="KW-1185">Reference proteome</keyword>
<sequence>MTIDPDAPNHVPWTVPNIYLLSRFKWLENALAAVLHYNSHTKWLQGLTRTRASVKLSKEAWAAVIARCKEAIRRFRKDLNETWRKIDEATESIAVTHHKSVCRIENNLHMGQALLRSKRSRLNVWNAFCWKKNKTDTNRDKGAGKDTLHKLICDHRNEYHKLTSDEKNELSNEYKEYKETKAVGLRISTKSRVNDVTHTLKSVEKQLDNLKSRTGAESILFTTRGSTDLPLHGIAFTMPGVEDFMGTAMCIDAQHFIGKMEGFAVQGIKGAAKNHQQRVSAVCGEICEIMQVGLRGITGDDKGKMQWKNYWRNCHIPNSHAPSYTIPVSSRTFLPHSDPSI</sequence>
<protein>
    <submittedName>
        <fullName evidence="1">Uncharacterized protein</fullName>
    </submittedName>
</protein>
<organism evidence="1 2">
    <name type="scientific">Leucogyrophana mollusca</name>
    <dbReference type="NCBI Taxonomy" id="85980"/>
    <lineage>
        <taxon>Eukaryota</taxon>
        <taxon>Fungi</taxon>
        <taxon>Dikarya</taxon>
        <taxon>Basidiomycota</taxon>
        <taxon>Agaricomycotina</taxon>
        <taxon>Agaricomycetes</taxon>
        <taxon>Agaricomycetidae</taxon>
        <taxon>Boletales</taxon>
        <taxon>Boletales incertae sedis</taxon>
        <taxon>Leucogyrophana</taxon>
    </lineage>
</organism>